<feature type="transmembrane region" description="Helical" evidence="1">
    <location>
        <begin position="89"/>
        <end position="112"/>
    </location>
</feature>
<organism evidence="2 3">
    <name type="scientific">Shivajiella indica</name>
    <dbReference type="NCBI Taxonomy" id="872115"/>
    <lineage>
        <taxon>Bacteria</taxon>
        <taxon>Pseudomonadati</taxon>
        <taxon>Bacteroidota</taxon>
        <taxon>Cytophagia</taxon>
        <taxon>Cytophagales</taxon>
        <taxon>Cyclobacteriaceae</taxon>
        <taxon>Shivajiella</taxon>
    </lineage>
</organism>
<keyword evidence="1" id="KW-1133">Transmembrane helix</keyword>
<feature type="transmembrane region" description="Helical" evidence="1">
    <location>
        <begin position="25"/>
        <end position="44"/>
    </location>
</feature>
<feature type="transmembrane region" description="Helical" evidence="1">
    <location>
        <begin position="168"/>
        <end position="187"/>
    </location>
</feature>
<dbReference type="RefSeq" id="WP_380807081.1">
    <property type="nucleotide sequence ID" value="NZ_JBHUIV010000037.1"/>
</dbReference>
<keyword evidence="1" id="KW-0472">Membrane</keyword>
<accession>A0ABW5BEU6</accession>
<sequence length="188" mass="21499">MPTLVFGFLMFWAPQLVNDAYFHKWFLLLMVFLTTYVIPLLSILMMKLTGNIASFHMETKEERVFPFSMISLFYMVVTYFFYLKFQIDPVFILAMASITVCVILLTSLTFFWKISAHMIGISGFMAIVAAVSIKYPTYFQLEILLGSIVLVGLIGSARLNLNAHRPFEVYLGFAIGFAICFGSFFFMA</sequence>
<reference evidence="3" key="1">
    <citation type="journal article" date="2019" name="Int. J. Syst. Evol. Microbiol.">
        <title>The Global Catalogue of Microorganisms (GCM) 10K type strain sequencing project: providing services to taxonomists for standard genome sequencing and annotation.</title>
        <authorList>
            <consortium name="The Broad Institute Genomics Platform"/>
            <consortium name="The Broad Institute Genome Sequencing Center for Infectious Disease"/>
            <person name="Wu L."/>
            <person name="Ma J."/>
        </authorList>
    </citation>
    <scope>NUCLEOTIDE SEQUENCE [LARGE SCALE GENOMIC DNA]</scope>
    <source>
        <strain evidence="3">KCTC 19812</strain>
    </source>
</reference>
<feature type="transmembrane region" description="Helical" evidence="1">
    <location>
        <begin position="64"/>
        <end position="83"/>
    </location>
</feature>
<dbReference type="EMBL" id="JBHUIV010000037">
    <property type="protein sequence ID" value="MFD2203936.1"/>
    <property type="molecule type" value="Genomic_DNA"/>
</dbReference>
<keyword evidence="1" id="KW-0812">Transmembrane</keyword>
<name>A0ABW5BEU6_9BACT</name>
<feature type="transmembrane region" description="Helical" evidence="1">
    <location>
        <begin position="143"/>
        <end position="161"/>
    </location>
</feature>
<dbReference type="Proteomes" id="UP001597414">
    <property type="component" value="Unassembled WGS sequence"/>
</dbReference>
<evidence type="ECO:0000256" key="1">
    <source>
        <dbReference type="SAM" id="Phobius"/>
    </source>
</evidence>
<feature type="transmembrane region" description="Helical" evidence="1">
    <location>
        <begin position="119"/>
        <end position="137"/>
    </location>
</feature>
<comment type="caution">
    <text evidence="2">The sequence shown here is derived from an EMBL/GenBank/DDBJ whole genome shotgun (WGS) entry which is preliminary data.</text>
</comment>
<protein>
    <submittedName>
        <fullName evidence="2">PA-phosphatase</fullName>
    </submittedName>
</protein>
<proteinExistence type="predicted"/>
<gene>
    <name evidence="2" type="ORF">ACFSKV_20340</name>
</gene>
<evidence type="ECO:0000313" key="3">
    <source>
        <dbReference type="Proteomes" id="UP001597414"/>
    </source>
</evidence>
<evidence type="ECO:0000313" key="2">
    <source>
        <dbReference type="EMBL" id="MFD2203936.1"/>
    </source>
</evidence>
<keyword evidence="3" id="KW-1185">Reference proteome</keyword>